<dbReference type="PROSITE" id="PS51257">
    <property type="entry name" value="PROKAR_LIPOPROTEIN"/>
    <property type="match status" value="1"/>
</dbReference>
<name>A0ABW6A6Y6_9BACT</name>
<evidence type="ECO:0000313" key="3">
    <source>
        <dbReference type="Proteomes" id="UP001597511"/>
    </source>
</evidence>
<reference evidence="3" key="1">
    <citation type="journal article" date="2019" name="Int. J. Syst. Evol. Microbiol.">
        <title>The Global Catalogue of Microorganisms (GCM) 10K type strain sequencing project: providing services to taxonomists for standard genome sequencing and annotation.</title>
        <authorList>
            <consortium name="The Broad Institute Genomics Platform"/>
            <consortium name="The Broad Institute Genome Sequencing Center for Infectious Disease"/>
            <person name="Wu L."/>
            <person name="Ma J."/>
        </authorList>
    </citation>
    <scope>NUCLEOTIDE SEQUENCE [LARGE SCALE GENOMIC DNA]</scope>
    <source>
        <strain evidence="3">KCTC 23299</strain>
    </source>
</reference>
<organism evidence="2 3">
    <name type="scientific">Terrimonas rubra</name>
    <dbReference type="NCBI Taxonomy" id="1035890"/>
    <lineage>
        <taxon>Bacteria</taxon>
        <taxon>Pseudomonadati</taxon>
        <taxon>Bacteroidota</taxon>
        <taxon>Chitinophagia</taxon>
        <taxon>Chitinophagales</taxon>
        <taxon>Chitinophagaceae</taxon>
        <taxon>Terrimonas</taxon>
    </lineage>
</organism>
<dbReference type="PANTHER" id="PTHR43576">
    <property type="entry name" value="ALPHA-L-ARABINOFURANOSIDASE C-RELATED"/>
    <property type="match status" value="1"/>
</dbReference>
<dbReference type="InterPro" id="IPR017853">
    <property type="entry name" value="GH"/>
</dbReference>
<accession>A0ABW6A6Y6</accession>
<dbReference type="Gene3D" id="3.20.20.80">
    <property type="entry name" value="Glycosidases"/>
    <property type="match status" value="1"/>
</dbReference>
<dbReference type="RefSeq" id="WP_386098152.1">
    <property type="nucleotide sequence ID" value="NZ_JBHUOZ010000003.1"/>
</dbReference>
<dbReference type="SUPFAM" id="SSF51445">
    <property type="entry name" value="(Trans)glycosidases"/>
    <property type="match status" value="1"/>
</dbReference>
<protein>
    <submittedName>
        <fullName evidence="2">Alpha-L-arabinofuranosidase</fullName>
    </submittedName>
</protein>
<dbReference type="EMBL" id="JBHUOZ010000003">
    <property type="protein sequence ID" value="MFD2920180.1"/>
    <property type="molecule type" value="Genomic_DNA"/>
</dbReference>
<keyword evidence="1" id="KW-0732">Signal</keyword>
<gene>
    <name evidence="2" type="ORF">ACFS6H_10695</name>
</gene>
<keyword evidence="3" id="KW-1185">Reference proteome</keyword>
<comment type="caution">
    <text evidence="2">The sequence shown here is derived from an EMBL/GenBank/DDBJ whole genome shotgun (WGS) entry which is preliminary data.</text>
</comment>
<dbReference type="PANTHER" id="PTHR43576:SF3">
    <property type="entry name" value="ALPHA-L-ARABINOFURANOSIDASE C"/>
    <property type="match status" value="1"/>
</dbReference>
<proteinExistence type="predicted"/>
<evidence type="ECO:0000313" key="2">
    <source>
        <dbReference type="EMBL" id="MFD2920180.1"/>
    </source>
</evidence>
<feature type="chain" id="PRO_5045301104" evidence="1">
    <location>
        <begin position="22"/>
        <end position="579"/>
    </location>
</feature>
<evidence type="ECO:0000256" key="1">
    <source>
        <dbReference type="SAM" id="SignalP"/>
    </source>
</evidence>
<sequence length="579" mass="63634">MKLKFYTRYCFACLLWLATMACNKNKGGAVPPVVDPPDEEIKPQNDPALAATIGFFMNDWQPKTFVIPAATNTVMPPAATSYTVTVDRSEVISKVSPALFGNNANTWMTQLVNQPVLINHLTKNKPGYIRFPGGSISDIFFWNAQPNTPPVNAPAKLVKADGAVEDAGYWFGKNTADWTLSVDNYYNMLQQTGNKGLITVNYGFARYGKGINPVAEAAHLAADWVRYDNGRTQYWEVGNENFGSWEAGYRIATADNKDGQPEYLTGALYAQHFKVFADSMRKAAQETGKTIYIGAVILEAPAPSWETNTFKNWNAGVIPGVANTPDYYVIHSYYTPYNTNSTAAEILATGSSNTKQMMQYVKQQLQTYGVTEKPVALDEWNIFAVGSKQMVSHVSGLHAVSVLSELLKQKYGFASRWDLANAWENGNDHGWFSQGDEADGIPKWTPRPAFYHMYFFQRFLGDKTVAVTSSHTELEAYASSFTSGQMGITLLNTGTSAKPVEIVIKNFLKGNRFYWYTLTGGTDNGEFSRKVLVNGSTTALAAGGPDNYLTIPANAAVTANGIKLTVPARAAVFIGVDKK</sequence>
<feature type="signal peptide" evidence="1">
    <location>
        <begin position="1"/>
        <end position="21"/>
    </location>
</feature>
<dbReference type="Proteomes" id="UP001597511">
    <property type="component" value="Unassembled WGS sequence"/>
</dbReference>